<protein>
    <submittedName>
        <fullName evidence="5">Gramicidin S synthase 2</fullName>
    </submittedName>
</protein>
<dbReference type="InterPro" id="IPR000873">
    <property type="entry name" value="AMP-dep_synth/lig_dom"/>
</dbReference>
<dbReference type="PROSITE" id="PS50075">
    <property type="entry name" value="CARRIER"/>
    <property type="match status" value="2"/>
</dbReference>
<dbReference type="Gene3D" id="1.10.1200.10">
    <property type="entry name" value="ACP-like"/>
    <property type="match status" value="2"/>
</dbReference>
<evidence type="ECO:0000256" key="3">
    <source>
        <dbReference type="ARBA" id="ARBA00022450"/>
    </source>
</evidence>
<dbReference type="NCBIfam" id="TIGR01733">
    <property type="entry name" value="AA-adenyl-dom"/>
    <property type="match status" value="2"/>
</dbReference>
<dbReference type="PROSITE" id="PS00455">
    <property type="entry name" value="AMP_BINDING"/>
    <property type="match status" value="2"/>
</dbReference>
<dbReference type="Gene3D" id="2.30.38.10">
    <property type="entry name" value="Luciferase, Domain 3"/>
    <property type="match status" value="2"/>
</dbReference>
<evidence type="ECO:0000313" key="6">
    <source>
        <dbReference type="Proteomes" id="UP000190951"/>
    </source>
</evidence>
<dbReference type="Gene3D" id="3.30.300.30">
    <property type="match status" value="2"/>
</dbReference>
<accession>A0A1S8MHJ9</accession>
<dbReference type="InterPro" id="IPR029058">
    <property type="entry name" value="AB_hydrolase_fold"/>
</dbReference>
<dbReference type="GO" id="GO:0008610">
    <property type="term" value="P:lipid biosynthetic process"/>
    <property type="evidence" value="ECO:0007669"/>
    <property type="project" value="UniProtKB-ARBA"/>
</dbReference>
<evidence type="ECO:0000256" key="2">
    <source>
        <dbReference type="ARBA" id="ARBA00006432"/>
    </source>
</evidence>
<dbReference type="FunFam" id="2.30.38.10:FF:000001">
    <property type="entry name" value="Non-ribosomal peptide synthetase PvdI"/>
    <property type="match status" value="2"/>
</dbReference>
<dbReference type="KEGG" id="crw:CROST_027910"/>
<dbReference type="GO" id="GO:0043041">
    <property type="term" value="P:amino acid activation for nonribosomal peptide biosynthetic process"/>
    <property type="evidence" value="ECO:0007669"/>
    <property type="project" value="TreeGrafter"/>
</dbReference>
<dbReference type="Pfam" id="PF00501">
    <property type="entry name" value="AMP-binding"/>
    <property type="match status" value="2"/>
</dbReference>
<dbReference type="FunFam" id="3.40.50.12780:FF:000012">
    <property type="entry name" value="Non-ribosomal peptide synthetase"/>
    <property type="match status" value="2"/>
</dbReference>
<keyword evidence="3" id="KW-0596">Phosphopantetheine</keyword>
<comment type="similarity">
    <text evidence="2">Belongs to the ATP-dependent AMP-binding enzyme family.</text>
</comment>
<dbReference type="Gene3D" id="3.30.559.30">
    <property type="entry name" value="Nonribosomal peptide synthetase, condensation domain"/>
    <property type="match status" value="2"/>
</dbReference>
<dbReference type="Pfam" id="PF13193">
    <property type="entry name" value="AMP-binding_C"/>
    <property type="match status" value="2"/>
</dbReference>
<dbReference type="NCBIfam" id="NF003417">
    <property type="entry name" value="PRK04813.1"/>
    <property type="match status" value="2"/>
</dbReference>
<dbReference type="InterPro" id="IPR045851">
    <property type="entry name" value="AMP-bd_C_sf"/>
</dbReference>
<dbReference type="SUPFAM" id="SSF52777">
    <property type="entry name" value="CoA-dependent acyltransferases"/>
    <property type="match status" value="3"/>
</dbReference>
<keyword evidence="6" id="KW-1185">Reference proteome</keyword>
<dbReference type="Pfam" id="PF00550">
    <property type="entry name" value="PP-binding"/>
    <property type="match status" value="2"/>
</dbReference>
<dbReference type="CDD" id="cd19531">
    <property type="entry name" value="LCL_NRPS-like"/>
    <property type="match status" value="1"/>
</dbReference>
<reference evidence="5 6" key="1">
    <citation type="submission" date="2022-04" db="EMBL/GenBank/DDBJ databases">
        <title>Genome sequence of C. roseum typestrain.</title>
        <authorList>
            <person name="Poehlein A."/>
            <person name="Schoch T."/>
            <person name="Duerre P."/>
            <person name="Daniel R."/>
        </authorList>
    </citation>
    <scope>NUCLEOTIDE SEQUENCE [LARGE SCALE GENOMIC DNA]</scope>
    <source>
        <strain evidence="5 6">DSM 7320</strain>
    </source>
</reference>
<dbReference type="SUPFAM" id="SSF47336">
    <property type="entry name" value="ACP-like"/>
    <property type="match status" value="2"/>
</dbReference>
<keyword evidence="4" id="KW-0597">Phosphoprotein</keyword>
<dbReference type="Pfam" id="PF00975">
    <property type="entry name" value="Thioesterase"/>
    <property type="match status" value="1"/>
</dbReference>
<dbReference type="FunFam" id="3.40.50.980:FF:000001">
    <property type="entry name" value="Non-ribosomal peptide synthetase"/>
    <property type="match status" value="2"/>
</dbReference>
<dbReference type="CDD" id="cd12117">
    <property type="entry name" value="A_NRPS_Srf_like"/>
    <property type="match status" value="1"/>
</dbReference>
<comment type="cofactor">
    <cofactor evidence="1">
        <name>pantetheine 4'-phosphate</name>
        <dbReference type="ChEBI" id="CHEBI:47942"/>
    </cofactor>
</comment>
<dbReference type="GO" id="GO:0044550">
    <property type="term" value="P:secondary metabolite biosynthetic process"/>
    <property type="evidence" value="ECO:0007669"/>
    <property type="project" value="TreeGrafter"/>
</dbReference>
<dbReference type="InterPro" id="IPR001242">
    <property type="entry name" value="Condensation_dom"/>
</dbReference>
<dbReference type="SUPFAM" id="SSF53474">
    <property type="entry name" value="alpha/beta-Hydrolases"/>
    <property type="match status" value="1"/>
</dbReference>
<dbReference type="Gene3D" id="3.40.50.1820">
    <property type="entry name" value="alpha/beta hydrolase"/>
    <property type="match status" value="1"/>
</dbReference>
<dbReference type="RefSeq" id="WP_077832098.1">
    <property type="nucleotide sequence ID" value="NZ_CP096983.1"/>
</dbReference>
<dbReference type="Gene3D" id="3.30.559.10">
    <property type="entry name" value="Chloramphenicol acetyltransferase-like domain"/>
    <property type="match status" value="1"/>
</dbReference>
<evidence type="ECO:0000313" key="5">
    <source>
        <dbReference type="EMBL" id="URZ12074.1"/>
    </source>
</evidence>
<sequence length="2152" mass="247087">MPFDKYKQNMIMFNNKFVRERNYWREKIGSSDEPAFLCRNNDGGIVKKEFSIDGNLFNKIRKICRDSSLAYYAVFVSVVQYVLSMYLGKEKVYILSPILKNSPNIKEINNSVILSSVLCEESSFIELLKSVSKEINTSNTLSNFPVIKVIEEFQVEKGDLSLDKYIVSCKNIHDKIKNTNFQFHLQLEIKEDNISLELFVKDAIGTKNILEHIINVLKEFANNPSIKLKDIRMLSLEEEKKLLYNFNDTKAEYAKDITIQELFERQAKLTPNNIAIEFESKKLTYKELNKKSNSLARVLRSKGVKSNKIVGIAVERSLQMIIGILGILKAGGAYLPIDPSYPKERIEYMLSDSGANIVLTMENVMNNIEFKGEFIDLLDENIFKTDSCKLEVINNPKDLIYMIYTSGTTGKPKGVMVKRDSFHNLVKWYSSEFNMSKEDNILLMSSVGFDLSQKNIYAPLIVGGKLTLANKGLVNYEFISKIIKEKKITIINCAPSAFNPIVDLNEDTNYEGLKSLRHVFLGGEIINIGKLAKWRNSSNCNVEIVNTYGPTECTDIATFYRIKNEDYNSVPIGKPINNVKVYVLNKSKKLLPIGVCGELYISGEGISKGYLNKDDLTKERFIDNPFDLGEKMYKTGDLARWMNDGNIHYIGRVDNQVKIRGFRIELSEIEEALLRNEAIHEATVIIKNGADGTSYICSYIVCEGEIKELNLQNYLKKSLPDYMIPTFFIPVEKIPITINGKVDKRALPEPNLNSNLGEYIAPRDRLEENLVNIWTEVLGVEQIGINDNFFKAGGNSLKLAVLVSKIHRELLQEVPVIEVFKHPTIEGIGRYIKSKEKSIYKSIDRTEEKDYYELSSAEKRMYMLQQFDLKSIAYNLPNALEVRGKLDIQKVEEVFLELIKRHESLRTSFETINDRIIRKVNSKVEFSIKYIENTVAQDEIVKFIRPFDLSKAPLLRVLIIKVEEEKYIIMYDMHHIIADGRSMEILIEEFVKIYSGERLEDLKIQYKDYARWQNSLLESEKIKDQEKYWMDRFSDEIPVLNLQTDFSRSTIQEFNGDSVHCILDKDVTKSLKNLAKDEACTMHMVFLSAINILLSKYSGQEDILLGIPVAGRNHIDLENIMGMFVNTLVMRNYPVGEKKYVDFLSEVKENALKAYENQEYQFEDLVDKLNINRDLSRNPLFDVMFTLENIESDDLKIQGLTFENISRKTNISKFDLTFDIKNVKGEVQINIEYRIALFKKETIERMLKHFENILKGISIYKRLKIHEIEMLSESERYKLIYEFNDTFIEYPKDKTVYQLFEEQVDKIPNNVAVIYKNSKFTYKELNSRANSLARILVKKGVKADKIVGIIGQYSLEIIVGILAIVKAGGAYLPIDSEYPEERIKYVLQDSKAEIVLAQEKFIDKLDFDGEIINLNDEKNYKHNNKNLGITSRYNNLIYVIYTSGSTGAPKGVLVEHRNVNRLVKSTNYITLGTEQSILHTSSIAFDVSVFEVWGSLLNGGKLYLTDKDKILNPDTLKKILYKYNITTLWLTSALFTQLSIADAEIFKPINNLLVGGDALSPKHINLVRKNNKGLKIINGYGPTENTTFSTTFLIEKYYKDSIPIGKPISNSTAYILSKNGEICPIGVVGELCVGGEGVARGYLNRDELTQKKFVDNPFLIGKKMYRTGDLARWISDGNIEFCGRIDNQVKIRGFRIELGEIEKNLLADSRIKEAIVIDRKDKFGDKFLCAYLVTDKKLDIKDIKCALKKKLPGYMIPTYFVQLDKFKLTNNGKIDKRSLPDSNIYVDTNREYEAPRNKIESKLVEIWQQVLMINNIGINDNFFELGGNSLKSIILMNNINKTLGINLSVTDVFDNVCIADLAKIIFNKDFNKIKTVEEVKILKDSSSNKNIFFIHDGSGEITAYVNLVNKLNNDYNYLGIDANEFKKGIPINITIEEIAEKYIGYINKVQKDGPYYVAGWSLGGTIAFEICRQLEKNGKEVGKLILIDSYISKPKELNLFQVNDEKKLVSELLDIKIHNSYDSIEELYSLHEKEILKADISRIYHKLKSKDYNQIDKLVPYWNNRNMLELVQELNLIRSLIRASENYYPKSKIKSSIDFIKAKDSIENSHTLWEDTVQDTVKYVKIKGDHFSIFNENIKQLSNEVEKILSEF</sequence>
<organism evidence="5 6">
    <name type="scientific">Clostridium felsineum</name>
    <dbReference type="NCBI Taxonomy" id="36839"/>
    <lineage>
        <taxon>Bacteria</taxon>
        <taxon>Bacillati</taxon>
        <taxon>Bacillota</taxon>
        <taxon>Clostridia</taxon>
        <taxon>Eubacteriales</taxon>
        <taxon>Clostridiaceae</taxon>
        <taxon>Clostridium</taxon>
    </lineage>
</organism>
<dbReference type="InterPro" id="IPR009081">
    <property type="entry name" value="PP-bd_ACP"/>
</dbReference>
<dbReference type="GO" id="GO:0003824">
    <property type="term" value="F:catalytic activity"/>
    <property type="evidence" value="ECO:0007669"/>
    <property type="project" value="InterPro"/>
</dbReference>
<gene>
    <name evidence="5" type="primary">grsB_2</name>
    <name evidence="5" type="ORF">CROST_027910</name>
</gene>
<dbReference type="InterPro" id="IPR010071">
    <property type="entry name" value="AA_adenyl_dom"/>
</dbReference>
<dbReference type="InterPro" id="IPR001031">
    <property type="entry name" value="Thioesterase"/>
</dbReference>
<name>A0A1S8MHJ9_9CLOT</name>
<dbReference type="PANTHER" id="PTHR45527">
    <property type="entry name" value="NONRIBOSOMAL PEPTIDE SYNTHETASE"/>
    <property type="match status" value="1"/>
</dbReference>
<dbReference type="PANTHER" id="PTHR45527:SF1">
    <property type="entry name" value="FATTY ACID SYNTHASE"/>
    <property type="match status" value="1"/>
</dbReference>
<dbReference type="GO" id="GO:0031177">
    <property type="term" value="F:phosphopantetheine binding"/>
    <property type="evidence" value="ECO:0007669"/>
    <property type="project" value="TreeGrafter"/>
</dbReference>
<evidence type="ECO:0000256" key="1">
    <source>
        <dbReference type="ARBA" id="ARBA00001957"/>
    </source>
</evidence>
<dbReference type="Proteomes" id="UP000190951">
    <property type="component" value="Chromosome"/>
</dbReference>
<dbReference type="FunFam" id="1.10.1200.10:FF:000005">
    <property type="entry name" value="Nonribosomal peptide synthetase 1"/>
    <property type="match status" value="2"/>
</dbReference>
<dbReference type="Pfam" id="PF00668">
    <property type="entry name" value="Condensation"/>
    <property type="match status" value="1"/>
</dbReference>
<dbReference type="Gene3D" id="3.40.50.980">
    <property type="match status" value="4"/>
</dbReference>
<dbReference type="InterPro" id="IPR020845">
    <property type="entry name" value="AMP-binding_CS"/>
</dbReference>
<dbReference type="SUPFAM" id="SSF56801">
    <property type="entry name" value="Acetyl-CoA synthetase-like"/>
    <property type="match status" value="2"/>
</dbReference>
<dbReference type="InterPro" id="IPR023213">
    <property type="entry name" value="CAT-like_dom_sf"/>
</dbReference>
<evidence type="ECO:0000256" key="4">
    <source>
        <dbReference type="ARBA" id="ARBA00022553"/>
    </source>
</evidence>
<dbReference type="InterPro" id="IPR025110">
    <property type="entry name" value="AMP-bd_C"/>
</dbReference>
<dbReference type="GO" id="GO:0005829">
    <property type="term" value="C:cytosol"/>
    <property type="evidence" value="ECO:0007669"/>
    <property type="project" value="TreeGrafter"/>
</dbReference>
<dbReference type="InterPro" id="IPR036736">
    <property type="entry name" value="ACP-like_sf"/>
</dbReference>
<dbReference type="EMBL" id="CP096983">
    <property type="protein sequence ID" value="URZ12074.1"/>
    <property type="molecule type" value="Genomic_DNA"/>
</dbReference>
<proteinExistence type="inferred from homology"/>
<dbReference type="STRING" id="84029.CROST_37560"/>